<name>A0A0C9VM83_SPHS4</name>
<dbReference type="HOGENOM" id="CLU_105980_0_0_1"/>
<proteinExistence type="predicted"/>
<dbReference type="EMBL" id="KN837157">
    <property type="protein sequence ID" value="KIJ38796.1"/>
    <property type="molecule type" value="Genomic_DNA"/>
</dbReference>
<organism evidence="1 2">
    <name type="scientific">Sphaerobolus stellatus (strain SS14)</name>
    <dbReference type="NCBI Taxonomy" id="990650"/>
    <lineage>
        <taxon>Eukaryota</taxon>
        <taxon>Fungi</taxon>
        <taxon>Dikarya</taxon>
        <taxon>Basidiomycota</taxon>
        <taxon>Agaricomycotina</taxon>
        <taxon>Agaricomycetes</taxon>
        <taxon>Phallomycetidae</taxon>
        <taxon>Geastrales</taxon>
        <taxon>Sphaerobolaceae</taxon>
        <taxon>Sphaerobolus</taxon>
    </lineage>
</organism>
<evidence type="ECO:0000313" key="1">
    <source>
        <dbReference type="EMBL" id="KIJ38796.1"/>
    </source>
</evidence>
<keyword evidence="2" id="KW-1185">Reference proteome</keyword>
<evidence type="ECO:0000313" key="2">
    <source>
        <dbReference type="Proteomes" id="UP000054279"/>
    </source>
</evidence>
<dbReference type="AlphaFoldDB" id="A0A0C9VM83"/>
<sequence length="179" mass="20080">MVLGLRSRSAVADGSQYRPRVIEQPNRAAILKLLQQEDGDFGAEYGTITTRRARSVGINRGLEVELRQVQFKHQRDTEKVTTDIQWNKRQEAHRKLSQSVEGWFRRLADFMPADAVNAVSTGSTAPEDMCLGLPSSFPHADHAKLGITDHALIERELRIGQAHGALKRLRTLVHKFDSG</sequence>
<accession>A0A0C9VM83</accession>
<protein>
    <submittedName>
        <fullName evidence="1">Unplaced genomic scaffold SPHSTscaffold_82, whole genome shotgun sequence</fullName>
    </submittedName>
</protein>
<reference evidence="1 2" key="1">
    <citation type="submission" date="2014-06" db="EMBL/GenBank/DDBJ databases">
        <title>Evolutionary Origins and Diversification of the Mycorrhizal Mutualists.</title>
        <authorList>
            <consortium name="DOE Joint Genome Institute"/>
            <consortium name="Mycorrhizal Genomics Consortium"/>
            <person name="Kohler A."/>
            <person name="Kuo A."/>
            <person name="Nagy L.G."/>
            <person name="Floudas D."/>
            <person name="Copeland A."/>
            <person name="Barry K.W."/>
            <person name="Cichocki N."/>
            <person name="Veneault-Fourrey C."/>
            <person name="LaButti K."/>
            <person name="Lindquist E.A."/>
            <person name="Lipzen A."/>
            <person name="Lundell T."/>
            <person name="Morin E."/>
            <person name="Murat C."/>
            <person name="Riley R."/>
            <person name="Ohm R."/>
            <person name="Sun H."/>
            <person name="Tunlid A."/>
            <person name="Henrissat B."/>
            <person name="Grigoriev I.V."/>
            <person name="Hibbett D.S."/>
            <person name="Martin F."/>
        </authorList>
    </citation>
    <scope>NUCLEOTIDE SEQUENCE [LARGE SCALE GENOMIC DNA]</scope>
    <source>
        <strain evidence="1 2">SS14</strain>
    </source>
</reference>
<dbReference type="Proteomes" id="UP000054279">
    <property type="component" value="Unassembled WGS sequence"/>
</dbReference>
<gene>
    <name evidence="1" type="ORF">M422DRAFT_49853</name>
</gene>